<evidence type="ECO:0000313" key="2">
    <source>
        <dbReference type="Proteomes" id="UP001500483"/>
    </source>
</evidence>
<protein>
    <recommendedName>
        <fullName evidence="3">Phage baseplate protein</fullName>
    </recommendedName>
</protein>
<evidence type="ECO:0000313" key="1">
    <source>
        <dbReference type="EMBL" id="GAA3357302.1"/>
    </source>
</evidence>
<comment type="caution">
    <text evidence="1">The sequence shown here is derived from an EMBL/GenBank/DDBJ whole genome shotgun (WGS) entry which is preliminary data.</text>
</comment>
<dbReference type="RefSeq" id="WP_344926352.1">
    <property type="nucleotide sequence ID" value="NZ_BAAAYK010000038.1"/>
</dbReference>
<organism evidence="1 2">
    <name type="scientific">Saccharopolyspora gregorii</name>
    <dbReference type="NCBI Taxonomy" id="33914"/>
    <lineage>
        <taxon>Bacteria</taxon>
        <taxon>Bacillati</taxon>
        <taxon>Actinomycetota</taxon>
        <taxon>Actinomycetes</taxon>
        <taxon>Pseudonocardiales</taxon>
        <taxon>Pseudonocardiaceae</taxon>
        <taxon>Saccharopolyspora</taxon>
    </lineage>
</organism>
<dbReference type="EMBL" id="BAAAYK010000038">
    <property type="protein sequence ID" value="GAA3357302.1"/>
    <property type="molecule type" value="Genomic_DNA"/>
</dbReference>
<dbReference type="InterPro" id="IPR024364">
    <property type="entry name" value="Baseplate_phage_T4-like"/>
</dbReference>
<reference evidence="2" key="1">
    <citation type="journal article" date="2019" name="Int. J. Syst. Evol. Microbiol.">
        <title>The Global Catalogue of Microorganisms (GCM) 10K type strain sequencing project: providing services to taxonomists for standard genome sequencing and annotation.</title>
        <authorList>
            <consortium name="The Broad Institute Genomics Platform"/>
            <consortium name="The Broad Institute Genome Sequencing Center for Infectious Disease"/>
            <person name="Wu L."/>
            <person name="Ma J."/>
        </authorList>
    </citation>
    <scope>NUCLEOTIDE SEQUENCE [LARGE SCALE GENOMIC DNA]</scope>
    <source>
        <strain evidence="2">JCM 9687</strain>
    </source>
</reference>
<sequence>MVVTGPAELLAAWEAGLARRAAGRAEVLHRAARPEASVAQLDAEPLGARVADLLVLRRALFGERMQVLLECAACGEVVEFDLDARGLADHPRPTGDPLRVVDDGIEVEFRLPTAADLDAVAAAPAEQRGARLLARCTLAAERDGEPVEPERLPEWVRRRMAELAEQADPAADLAVTVHCPHCGGGTPTVLDVAEFLWAELDSWSRDVLLDVHLLAAAYGWSEPQILALSPLRRRYYLELCADA</sequence>
<keyword evidence="2" id="KW-1185">Reference proteome</keyword>
<evidence type="ECO:0008006" key="3">
    <source>
        <dbReference type="Google" id="ProtNLM"/>
    </source>
</evidence>
<dbReference type="Pfam" id="PF12322">
    <property type="entry name" value="T4_baseplate"/>
    <property type="match status" value="1"/>
</dbReference>
<gene>
    <name evidence="1" type="ORF">GCM10020366_24780</name>
</gene>
<proteinExistence type="predicted"/>
<accession>A0ABP6RUJ4</accession>
<dbReference type="Proteomes" id="UP001500483">
    <property type="component" value="Unassembled WGS sequence"/>
</dbReference>
<name>A0ABP6RUJ4_9PSEU</name>